<keyword evidence="1" id="KW-0812">Transmembrane</keyword>
<reference evidence="2 3" key="1">
    <citation type="journal article" date="2019" name="Int. J. Syst. Evol. Microbiol.">
        <title>Thermogemmatispora aurantia sp. nov. and Thermogemmatispora argillosa sp. nov., within the class Ktedonobacteria, and emended description of the genus Thermogemmatispora.</title>
        <authorList>
            <person name="Zheng Y."/>
            <person name="Wang C.M."/>
            <person name="Sakai Y."/>
            <person name="Abe K."/>
            <person name="Yokota A."/>
            <person name="Yabe S."/>
        </authorList>
    </citation>
    <scope>NUCLEOTIDE SEQUENCE [LARGE SCALE GENOMIC DNA]</scope>
    <source>
        <strain evidence="2 3">A1-2</strain>
    </source>
</reference>
<feature type="transmembrane region" description="Helical" evidence="1">
    <location>
        <begin position="154"/>
        <end position="175"/>
    </location>
</feature>
<evidence type="ECO:0000313" key="2">
    <source>
        <dbReference type="EMBL" id="GER84784.1"/>
    </source>
</evidence>
<feature type="transmembrane region" description="Helical" evidence="1">
    <location>
        <begin position="74"/>
        <end position="92"/>
    </location>
</feature>
<feature type="transmembrane region" description="Helical" evidence="1">
    <location>
        <begin position="239"/>
        <end position="263"/>
    </location>
</feature>
<dbReference type="Proteomes" id="UP000334820">
    <property type="component" value="Unassembled WGS sequence"/>
</dbReference>
<protein>
    <recommendedName>
        <fullName evidence="4">DUF4386 domain-containing protein</fullName>
    </recommendedName>
</protein>
<dbReference type="AlphaFoldDB" id="A0A5J4K840"/>
<evidence type="ECO:0000313" key="3">
    <source>
        <dbReference type="Proteomes" id="UP000334820"/>
    </source>
</evidence>
<name>A0A5J4K840_9CHLR</name>
<accession>A0A5J4K840</accession>
<gene>
    <name evidence="2" type="ORF">KTAU_34200</name>
</gene>
<keyword evidence="1" id="KW-0472">Membrane</keyword>
<dbReference type="RefSeq" id="WP_151729357.1">
    <property type="nucleotide sequence ID" value="NZ_BKZV01000005.1"/>
</dbReference>
<keyword evidence="3" id="KW-1185">Reference proteome</keyword>
<evidence type="ECO:0008006" key="4">
    <source>
        <dbReference type="Google" id="ProtNLM"/>
    </source>
</evidence>
<evidence type="ECO:0000256" key="1">
    <source>
        <dbReference type="SAM" id="Phobius"/>
    </source>
</evidence>
<sequence>MRRTFLTRLRINGSYYVLGGLLLLLGAPLYQWLWLLPHGYGEALAAANRGQLAVYVLWLHLHVWSFAFYRLLQMVAFALTLSLPFTLFRIIVAQEVLGRDEEGAGVATGEEEEALPAAEMEIADGPQTDVAAGEKPLPQTAEELLAVPWRGKGFAVIAAWSGMLGILLLVLGNLASTVYQIGVARTFTAEAALTPSFALVVEICTLVSNTAGGLLLALATLLFGFVIVRSGLQLWPPLWVALGYVAILLALFLIGSAVQVALAPSSGQAFLTTPAFLLFALWTLWLGLILVRLRPAPAS</sequence>
<dbReference type="EMBL" id="BKZV01000005">
    <property type="protein sequence ID" value="GER84784.1"/>
    <property type="molecule type" value="Genomic_DNA"/>
</dbReference>
<keyword evidence="1" id="KW-1133">Transmembrane helix</keyword>
<feature type="transmembrane region" description="Helical" evidence="1">
    <location>
        <begin position="269"/>
        <end position="291"/>
    </location>
</feature>
<feature type="transmembrane region" description="Helical" evidence="1">
    <location>
        <begin position="214"/>
        <end position="232"/>
    </location>
</feature>
<comment type="caution">
    <text evidence="2">The sequence shown here is derived from an EMBL/GenBank/DDBJ whole genome shotgun (WGS) entry which is preliminary data.</text>
</comment>
<organism evidence="2 3">
    <name type="scientific">Thermogemmatispora aurantia</name>
    <dbReference type="NCBI Taxonomy" id="2045279"/>
    <lineage>
        <taxon>Bacteria</taxon>
        <taxon>Bacillati</taxon>
        <taxon>Chloroflexota</taxon>
        <taxon>Ktedonobacteria</taxon>
        <taxon>Thermogemmatisporales</taxon>
        <taxon>Thermogemmatisporaceae</taxon>
        <taxon>Thermogemmatispora</taxon>
    </lineage>
</organism>
<proteinExistence type="predicted"/>
<feature type="transmembrane region" description="Helical" evidence="1">
    <location>
        <begin position="12"/>
        <end position="32"/>
    </location>
</feature>